<gene>
    <name evidence="2" type="ORF">ENV67_00700</name>
</gene>
<evidence type="ECO:0000313" key="2">
    <source>
        <dbReference type="EMBL" id="HGW91044.1"/>
    </source>
</evidence>
<dbReference type="GO" id="GO:0043683">
    <property type="term" value="P:type IV pilus assembly"/>
    <property type="evidence" value="ECO:0007669"/>
    <property type="project" value="InterPro"/>
</dbReference>
<accession>A0A7C4Y8X5</accession>
<dbReference type="PANTHER" id="PTHR39555:SF1">
    <property type="entry name" value="TYPE IV PILUS INNER MEMBRANE COMPONENT PILO"/>
    <property type="match status" value="1"/>
</dbReference>
<dbReference type="AlphaFoldDB" id="A0A7C4Y8X5"/>
<dbReference type="EMBL" id="DTHG01000007">
    <property type="protein sequence ID" value="HGW91044.1"/>
    <property type="molecule type" value="Genomic_DNA"/>
</dbReference>
<dbReference type="PANTHER" id="PTHR39555">
    <property type="entry name" value="FIMBRIAL ASSEMBLY PROTEIN PILO-LIKE PROTEIN-RELATED"/>
    <property type="match status" value="1"/>
</dbReference>
<proteinExistence type="predicted"/>
<organism evidence="2">
    <name type="scientific">candidate division WOR-3 bacterium</name>
    <dbReference type="NCBI Taxonomy" id="2052148"/>
    <lineage>
        <taxon>Bacteria</taxon>
        <taxon>Bacteria division WOR-3</taxon>
    </lineage>
</organism>
<keyword evidence="1" id="KW-0472">Membrane</keyword>
<sequence>MMIGKIRYSYIIILIAIVIFVGGYFMTVTKKKNEYSKIKSDYQKKSEELTKARAVAEKKDKTLLEYMIVKKRWEKANEMLPPSITMTNLLNEISRYAGISGVKILDFKPAPNVVDKGGYGEFTMDMNISGGYHDIAKFLAAINNMPRIVNVNSISIKVEKEEKLTASLNLSAYVGGKGGVKHEEKKKTTRK</sequence>
<dbReference type="GO" id="GO:0043107">
    <property type="term" value="P:type IV pilus-dependent motility"/>
    <property type="evidence" value="ECO:0007669"/>
    <property type="project" value="InterPro"/>
</dbReference>
<evidence type="ECO:0008006" key="3">
    <source>
        <dbReference type="Google" id="ProtNLM"/>
    </source>
</evidence>
<keyword evidence="1" id="KW-1133">Transmembrane helix</keyword>
<feature type="transmembrane region" description="Helical" evidence="1">
    <location>
        <begin position="6"/>
        <end position="27"/>
    </location>
</feature>
<comment type="caution">
    <text evidence="2">The sequence shown here is derived from an EMBL/GenBank/DDBJ whole genome shotgun (WGS) entry which is preliminary data.</text>
</comment>
<reference evidence="2" key="1">
    <citation type="journal article" date="2020" name="mSystems">
        <title>Genome- and Community-Level Interaction Insights into Carbon Utilization and Element Cycling Functions of Hydrothermarchaeota in Hydrothermal Sediment.</title>
        <authorList>
            <person name="Zhou Z."/>
            <person name="Liu Y."/>
            <person name="Xu W."/>
            <person name="Pan J."/>
            <person name="Luo Z.H."/>
            <person name="Li M."/>
        </authorList>
    </citation>
    <scope>NUCLEOTIDE SEQUENCE [LARGE SCALE GENOMIC DNA]</scope>
    <source>
        <strain evidence="2">SpSt-780</strain>
    </source>
</reference>
<evidence type="ECO:0000256" key="1">
    <source>
        <dbReference type="SAM" id="Phobius"/>
    </source>
</evidence>
<dbReference type="Gene3D" id="3.30.70.60">
    <property type="match status" value="1"/>
</dbReference>
<dbReference type="Pfam" id="PF04350">
    <property type="entry name" value="PilO"/>
    <property type="match status" value="1"/>
</dbReference>
<dbReference type="InterPro" id="IPR014717">
    <property type="entry name" value="Transl_elong_EF1B/ribsomal_bS6"/>
</dbReference>
<protein>
    <recommendedName>
        <fullName evidence="3">Pilus assembly protein PilO</fullName>
    </recommendedName>
</protein>
<name>A0A7C4Y8X5_UNCW3</name>
<keyword evidence="1" id="KW-0812">Transmembrane</keyword>
<dbReference type="InterPro" id="IPR007445">
    <property type="entry name" value="PilO"/>
</dbReference>